<comment type="caution">
    <text evidence="2">The sequence shown here is derived from an EMBL/GenBank/DDBJ whole genome shotgun (WGS) entry which is preliminary data.</text>
</comment>
<feature type="region of interest" description="Disordered" evidence="1">
    <location>
        <begin position="1"/>
        <end position="20"/>
    </location>
</feature>
<name>A0ABP4LAL1_9ACTN</name>
<evidence type="ECO:0000256" key="1">
    <source>
        <dbReference type="SAM" id="MobiDB-lite"/>
    </source>
</evidence>
<evidence type="ECO:0000313" key="3">
    <source>
        <dbReference type="Proteomes" id="UP001500363"/>
    </source>
</evidence>
<sequence>MLEDYRAGLGVDRRADEDDRDAGRKITCPVLVLWSTRDDLEELYGDPVAVWEPWCEQVRGHGIDSTHHIAENAPADLVLSLRAFLRDA</sequence>
<evidence type="ECO:0008006" key="4">
    <source>
        <dbReference type="Google" id="ProtNLM"/>
    </source>
</evidence>
<organism evidence="2 3">
    <name type="scientific">Kribbella lupini</name>
    <dbReference type="NCBI Taxonomy" id="291602"/>
    <lineage>
        <taxon>Bacteria</taxon>
        <taxon>Bacillati</taxon>
        <taxon>Actinomycetota</taxon>
        <taxon>Actinomycetes</taxon>
        <taxon>Propionibacteriales</taxon>
        <taxon>Kribbellaceae</taxon>
        <taxon>Kribbella</taxon>
    </lineage>
</organism>
<accession>A0ABP4LAL1</accession>
<evidence type="ECO:0000313" key="2">
    <source>
        <dbReference type="EMBL" id="GAA1519750.1"/>
    </source>
</evidence>
<dbReference type="Gene3D" id="3.40.50.1820">
    <property type="entry name" value="alpha/beta hydrolase"/>
    <property type="match status" value="1"/>
</dbReference>
<dbReference type="Proteomes" id="UP001500363">
    <property type="component" value="Unassembled WGS sequence"/>
</dbReference>
<gene>
    <name evidence="2" type="ORF">GCM10009741_20180</name>
</gene>
<dbReference type="InterPro" id="IPR029058">
    <property type="entry name" value="AB_hydrolase_fold"/>
</dbReference>
<reference evidence="3" key="1">
    <citation type="journal article" date="2019" name="Int. J. Syst. Evol. Microbiol.">
        <title>The Global Catalogue of Microorganisms (GCM) 10K type strain sequencing project: providing services to taxonomists for standard genome sequencing and annotation.</title>
        <authorList>
            <consortium name="The Broad Institute Genomics Platform"/>
            <consortium name="The Broad Institute Genome Sequencing Center for Infectious Disease"/>
            <person name="Wu L."/>
            <person name="Ma J."/>
        </authorList>
    </citation>
    <scope>NUCLEOTIDE SEQUENCE [LARGE SCALE GENOMIC DNA]</scope>
    <source>
        <strain evidence="3">JCM 14303</strain>
    </source>
</reference>
<dbReference type="SUPFAM" id="SSF53474">
    <property type="entry name" value="alpha/beta-Hydrolases"/>
    <property type="match status" value="1"/>
</dbReference>
<proteinExistence type="predicted"/>
<dbReference type="EMBL" id="BAAANC010000001">
    <property type="protein sequence ID" value="GAA1519750.1"/>
    <property type="molecule type" value="Genomic_DNA"/>
</dbReference>
<protein>
    <recommendedName>
        <fullName evidence="4">Alpha/beta hydrolase family protein</fullName>
    </recommendedName>
</protein>
<keyword evidence="3" id="KW-1185">Reference proteome</keyword>